<keyword evidence="2" id="KW-1133">Transmembrane helix</keyword>
<feature type="region of interest" description="Disordered" evidence="1">
    <location>
        <begin position="234"/>
        <end position="256"/>
    </location>
</feature>
<evidence type="ECO:0000256" key="2">
    <source>
        <dbReference type="SAM" id="Phobius"/>
    </source>
</evidence>
<dbReference type="InterPro" id="IPR007172">
    <property type="entry name" value="DUF374"/>
</dbReference>
<feature type="transmembrane region" description="Helical" evidence="2">
    <location>
        <begin position="21"/>
        <end position="42"/>
    </location>
</feature>
<dbReference type="Pfam" id="PF04028">
    <property type="entry name" value="DUF374"/>
    <property type="match status" value="1"/>
</dbReference>
<keyword evidence="2" id="KW-0812">Transmembrane</keyword>
<proteinExistence type="predicted"/>
<dbReference type="EMBL" id="QGLF01000004">
    <property type="protein sequence ID" value="PWR19688.1"/>
    <property type="molecule type" value="Genomic_DNA"/>
</dbReference>
<evidence type="ECO:0000313" key="4">
    <source>
        <dbReference type="EMBL" id="PWR19688.1"/>
    </source>
</evidence>
<dbReference type="AlphaFoldDB" id="A0A317DY83"/>
<organism evidence="4 5">
    <name type="scientific">Zavarzinia compransoris</name>
    <dbReference type="NCBI Taxonomy" id="1264899"/>
    <lineage>
        <taxon>Bacteria</taxon>
        <taxon>Pseudomonadati</taxon>
        <taxon>Pseudomonadota</taxon>
        <taxon>Alphaproteobacteria</taxon>
        <taxon>Rhodospirillales</taxon>
        <taxon>Zavarziniaceae</taxon>
        <taxon>Zavarzinia</taxon>
    </lineage>
</organism>
<name>A0A317DY83_9PROT</name>
<reference evidence="5" key="1">
    <citation type="submission" date="2018-05" db="EMBL/GenBank/DDBJ databases">
        <title>Zavarzinia sp. HR-AS.</title>
        <authorList>
            <person name="Lee Y."/>
            <person name="Jeon C.O."/>
        </authorList>
    </citation>
    <scope>NUCLEOTIDE SEQUENCE [LARGE SCALE GENOMIC DNA]</scope>
    <source>
        <strain evidence="5">DSM 1231</strain>
    </source>
</reference>
<protein>
    <recommendedName>
        <fullName evidence="3">DUF374 domain-containing protein</fullName>
    </recommendedName>
</protein>
<evidence type="ECO:0000259" key="3">
    <source>
        <dbReference type="Pfam" id="PF04028"/>
    </source>
</evidence>
<gene>
    <name evidence="4" type="ORF">DKG75_14570</name>
</gene>
<keyword evidence="5" id="KW-1185">Reference proteome</keyword>
<dbReference type="Proteomes" id="UP000246077">
    <property type="component" value="Unassembled WGS sequence"/>
</dbReference>
<evidence type="ECO:0000256" key="1">
    <source>
        <dbReference type="SAM" id="MobiDB-lite"/>
    </source>
</evidence>
<sequence>MHGSMPRPKRNRRTNPLLKRIARSGFVQGLLVLLVGLYIRFVRLTSRFDEEGPGLGALLDHWRGHRPMVLTFWHGRLMMMARMRRRDLRQLNVLISIHSDGELIARTIENLGFSTVRGSSRKRGVGALRELLQVVEGGGSAVFTPDGPSGPRMRAQVGAIAAASAGGVPLFPATFSVRRGPLLRSWDRFLLATPFNRGLYLVGEPLHVPPDLDAEGMEDWRLRLEAALNDLTREADRRMGRAPVEPADPGSAKAHR</sequence>
<evidence type="ECO:0000313" key="5">
    <source>
        <dbReference type="Proteomes" id="UP000246077"/>
    </source>
</evidence>
<dbReference type="OrthoDB" id="9810508at2"/>
<comment type="caution">
    <text evidence="4">The sequence shown here is derived from an EMBL/GenBank/DDBJ whole genome shotgun (WGS) entry which is preliminary data.</text>
</comment>
<accession>A0A317DY83</accession>
<keyword evidence="2" id="KW-0472">Membrane</keyword>
<feature type="domain" description="DUF374" evidence="3">
    <location>
        <begin position="89"/>
        <end position="152"/>
    </location>
</feature>
<dbReference type="CDD" id="cd07983">
    <property type="entry name" value="LPLAT_DUF374-like"/>
    <property type="match status" value="1"/>
</dbReference>